<protein>
    <recommendedName>
        <fullName evidence="5">DUF4350 domain-containing protein</fullName>
    </recommendedName>
</protein>
<evidence type="ECO:0000313" key="4">
    <source>
        <dbReference type="Proteomes" id="UP000239867"/>
    </source>
</evidence>
<keyword evidence="2" id="KW-0812">Transmembrane</keyword>
<keyword evidence="2" id="KW-0472">Membrane</keyword>
<feature type="region of interest" description="Disordered" evidence="1">
    <location>
        <begin position="349"/>
        <end position="387"/>
    </location>
</feature>
<feature type="compositionally biased region" description="Basic and acidic residues" evidence="1">
    <location>
        <begin position="349"/>
        <end position="362"/>
    </location>
</feature>
<evidence type="ECO:0000313" key="3">
    <source>
        <dbReference type="EMBL" id="AVD71060.1"/>
    </source>
</evidence>
<accession>A0A2L1GMZ4</accession>
<dbReference type="RefSeq" id="WP_104936337.1">
    <property type="nucleotide sequence ID" value="NZ_CP021255.1"/>
</dbReference>
<dbReference type="AlphaFoldDB" id="A0A2L1GMZ4"/>
<feature type="transmembrane region" description="Helical" evidence="2">
    <location>
        <begin position="6"/>
        <end position="25"/>
    </location>
</feature>
<dbReference type="Proteomes" id="UP000239867">
    <property type="component" value="Chromosome"/>
</dbReference>
<sequence length="415" mass="45996">MRFGPTRGWLSVLALLPLLLAVLWFRANYEKKAVQVQDRSGREQSAFAASAAYLRATGHEVAEREGLRFFASLPEPDTTLMLYALPTSGRDDLHLRLLGWVARGGHLIVPAPDEPLSPQQKNFLRRVGAVRFSGDKAPGRGDLLLRGTVLGQPVILDIGSPPSLAPQPPFLPEWRLDGELMRDCDQHHSHQGCYEWMGMPPPFGPNPVFRSQGDWAERFRLGQGRVTLLSGIQPFTGEGLGKRGRDNAFLLSALVRGHKAVCLWLPGQGQADSLLRQVLHRYPTTLAGLLLLLAVLIWQRQSRLHPPLPLPEPARRDVLAYFTGAGRFAWRINRAARLLADNQESLARERRLQSGRNPRDDGAPGAQLSESGSRSPAGAAPGPVVQNEDELLRLSRDMFRLKQSLRRAGSGRHRT</sequence>
<keyword evidence="2" id="KW-1133">Transmembrane helix</keyword>
<dbReference type="EMBL" id="CP021255">
    <property type="protein sequence ID" value="AVD71060.1"/>
    <property type="molecule type" value="Genomic_DNA"/>
</dbReference>
<evidence type="ECO:0000256" key="1">
    <source>
        <dbReference type="SAM" id="MobiDB-lite"/>
    </source>
</evidence>
<reference evidence="3 4" key="1">
    <citation type="journal article" date="2018" name="MBio">
        <title>Insights into the evolution of host association through the isolation and characterization of a novel human periodontal pathobiont, Desulfobulbus oralis.</title>
        <authorList>
            <person name="Cross K.L."/>
            <person name="Chirania P."/>
            <person name="Xiong W."/>
            <person name="Beall C.J."/>
            <person name="Elkins J.G."/>
            <person name="Giannone R.J."/>
            <person name="Griffen A.L."/>
            <person name="Guss A.M."/>
            <person name="Hettich R.L."/>
            <person name="Joshi S.S."/>
            <person name="Mokrzan E.M."/>
            <person name="Martin R.K."/>
            <person name="Zhulin I.B."/>
            <person name="Leys E.J."/>
            <person name="Podar M."/>
        </authorList>
    </citation>
    <scope>NUCLEOTIDE SEQUENCE [LARGE SCALE GENOMIC DNA]</scope>
    <source>
        <strain evidence="3 4">ORNL</strain>
    </source>
</reference>
<evidence type="ECO:0000256" key="2">
    <source>
        <dbReference type="SAM" id="Phobius"/>
    </source>
</evidence>
<dbReference type="OrthoDB" id="6638317at2"/>
<dbReference type="KEGG" id="deo:CAY53_05835"/>
<proteinExistence type="predicted"/>
<gene>
    <name evidence="3" type="ORF">CAY53_05835</name>
</gene>
<evidence type="ECO:0008006" key="5">
    <source>
        <dbReference type="Google" id="ProtNLM"/>
    </source>
</evidence>
<organism evidence="3 4">
    <name type="scientific">Desulfobulbus oralis</name>
    <dbReference type="NCBI Taxonomy" id="1986146"/>
    <lineage>
        <taxon>Bacteria</taxon>
        <taxon>Pseudomonadati</taxon>
        <taxon>Thermodesulfobacteriota</taxon>
        <taxon>Desulfobulbia</taxon>
        <taxon>Desulfobulbales</taxon>
        <taxon>Desulfobulbaceae</taxon>
        <taxon>Desulfobulbus</taxon>
    </lineage>
</organism>
<name>A0A2L1GMZ4_9BACT</name>
<keyword evidence="4" id="KW-1185">Reference proteome</keyword>